<feature type="compositionally biased region" description="Basic and acidic residues" evidence="4">
    <location>
        <begin position="78"/>
        <end position="90"/>
    </location>
</feature>
<organism evidence="5 6">
    <name type="scientific">Chloropicon primus</name>
    <dbReference type="NCBI Taxonomy" id="1764295"/>
    <lineage>
        <taxon>Eukaryota</taxon>
        <taxon>Viridiplantae</taxon>
        <taxon>Chlorophyta</taxon>
        <taxon>Chloropicophyceae</taxon>
        <taxon>Chloropicales</taxon>
        <taxon>Chloropicaceae</taxon>
        <taxon>Chloropicon</taxon>
    </lineage>
</organism>
<feature type="region of interest" description="Disordered" evidence="4">
    <location>
        <begin position="1"/>
        <end position="41"/>
    </location>
</feature>
<dbReference type="SMART" id="SM00248">
    <property type="entry name" value="ANK"/>
    <property type="match status" value="2"/>
</dbReference>
<evidence type="ECO:0000256" key="2">
    <source>
        <dbReference type="ARBA" id="ARBA00023043"/>
    </source>
</evidence>
<feature type="compositionally biased region" description="Basic residues" evidence="4">
    <location>
        <begin position="7"/>
        <end position="17"/>
    </location>
</feature>
<dbReference type="InterPro" id="IPR036770">
    <property type="entry name" value="Ankyrin_rpt-contain_sf"/>
</dbReference>
<evidence type="ECO:0000256" key="3">
    <source>
        <dbReference type="PROSITE-ProRule" id="PRU00023"/>
    </source>
</evidence>
<feature type="repeat" description="ANK" evidence="3">
    <location>
        <begin position="181"/>
        <end position="213"/>
    </location>
</feature>
<dbReference type="PROSITE" id="PS50297">
    <property type="entry name" value="ANK_REP_REGION"/>
    <property type="match status" value="2"/>
</dbReference>
<evidence type="ECO:0000256" key="4">
    <source>
        <dbReference type="SAM" id="MobiDB-lite"/>
    </source>
</evidence>
<dbReference type="EMBL" id="CP031049">
    <property type="protein sequence ID" value="QDZ25331.1"/>
    <property type="molecule type" value="Genomic_DNA"/>
</dbReference>
<dbReference type="Gene3D" id="1.25.40.20">
    <property type="entry name" value="Ankyrin repeat-containing domain"/>
    <property type="match status" value="2"/>
</dbReference>
<dbReference type="InterPro" id="IPR002110">
    <property type="entry name" value="Ankyrin_rpt"/>
</dbReference>
<protein>
    <submittedName>
        <fullName evidence="5">Ankyrin repeat domain-containing protein</fullName>
    </submittedName>
</protein>
<keyword evidence="2 3" id="KW-0040">ANK repeat</keyword>
<feature type="repeat" description="ANK" evidence="3">
    <location>
        <begin position="214"/>
        <end position="246"/>
    </location>
</feature>
<dbReference type="PANTHER" id="PTHR24171">
    <property type="entry name" value="ANKYRIN REPEAT DOMAIN-CONTAINING PROTEIN 39-RELATED"/>
    <property type="match status" value="1"/>
</dbReference>
<dbReference type="Proteomes" id="UP000316726">
    <property type="component" value="Chromosome 16"/>
</dbReference>
<evidence type="ECO:0000313" key="6">
    <source>
        <dbReference type="Proteomes" id="UP000316726"/>
    </source>
</evidence>
<evidence type="ECO:0000313" key="5">
    <source>
        <dbReference type="EMBL" id="QDZ25331.1"/>
    </source>
</evidence>
<keyword evidence="6" id="KW-1185">Reference proteome</keyword>
<evidence type="ECO:0000256" key="1">
    <source>
        <dbReference type="ARBA" id="ARBA00022737"/>
    </source>
</evidence>
<dbReference type="PRINTS" id="PR01415">
    <property type="entry name" value="ANKYRIN"/>
</dbReference>
<reference evidence="5 6" key="1">
    <citation type="submission" date="2018-07" db="EMBL/GenBank/DDBJ databases">
        <title>The complete nuclear genome of the prasinophyte Chloropicon primus (CCMP1205).</title>
        <authorList>
            <person name="Pombert J.-F."/>
            <person name="Otis C."/>
            <person name="Turmel M."/>
            <person name="Lemieux C."/>
        </authorList>
    </citation>
    <scope>NUCLEOTIDE SEQUENCE [LARGE SCALE GENOMIC DNA]</scope>
    <source>
        <strain evidence="5 6">CCMP1205</strain>
    </source>
</reference>
<dbReference type="SUPFAM" id="SSF48403">
    <property type="entry name" value="Ankyrin repeat"/>
    <property type="match status" value="1"/>
</dbReference>
<gene>
    <name evidence="5" type="ORF">A3770_16p78490</name>
</gene>
<accession>A0A5B8MY67</accession>
<dbReference type="STRING" id="1764295.A0A5B8MY67"/>
<name>A0A5B8MY67_9CHLO</name>
<feature type="region of interest" description="Disordered" evidence="4">
    <location>
        <begin position="66"/>
        <end position="90"/>
    </location>
</feature>
<dbReference type="AlphaFoldDB" id="A0A5B8MY67"/>
<feature type="compositionally biased region" description="Low complexity" evidence="4">
    <location>
        <begin position="66"/>
        <end position="76"/>
    </location>
</feature>
<dbReference type="PROSITE" id="PS50088">
    <property type="entry name" value="ANK_REPEAT"/>
    <property type="match status" value="2"/>
</dbReference>
<sequence length="282" mass="30712">MVPMTRGRCRPRPRRLRAAGGESGGGPNPGSEEEAKLKAEYEEKMKDPAVKAQMEGMQKMMQNPEIQKQMQEQMKQFESPEFKSKIEKLKDDPELKEMFEEMKTGGMGALMKFWNDPKMLQKFSEKMGASGPRPPTAGAQSPAQAEMPAADNLLDAAKYGDLEATEDYIAIGRDVNEGDGESRTPLHFASGAGHVEICKLLLEEGANVDATDSKQNTPLHYAAGYGRAEIVALLVESGSKVGLQNGNGKKASDLAKLNPDNPILKDEELLASLTPSSPFVDQ</sequence>
<dbReference type="Pfam" id="PF12796">
    <property type="entry name" value="Ank_2"/>
    <property type="match status" value="1"/>
</dbReference>
<keyword evidence="1" id="KW-0677">Repeat</keyword>
<dbReference type="OrthoDB" id="341259at2759"/>
<proteinExistence type="predicted"/>
<dbReference type="Gene3D" id="1.10.260.100">
    <property type="match status" value="1"/>
</dbReference>